<dbReference type="SMART" id="SM00220">
    <property type="entry name" value="S_TKc"/>
    <property type="match status" value="1"/>
</dbReference>
<evidence type="ECO:0000256" key="11">
    <source>
        <dbReference type="SAM" id="MobiDB-lite"/>
    </source>
</evidence>
<dbReference type="InterPro" id="IPR017441">
    <property type="entry name" value="Protein_kinase_ATP_BS"/>
</dbReference>
<keyword evidence="1" id="KW-0808">Transferase</keyword>
<comment type="similarity">
    <text evidence="5">Belongs to the protein kinase superfamily. STE Ser/Thr protein kinase family. MAP kinase kinase subfamily.</text>
</comment>
<reference evidence="14" key="1">
    <citation type="submission" date="2021-01" db="EMBL/GenBank/DDBJ databases">
        <authorList>
            <person name="Corre E."/>
            <person name="Pelletier E."/>
            <person name="Niang G."/>
            <person name="Scheremetjew M."/>
            <person name="Finn R."/>
            <person name="Kale V."/>
            <person name="Holt S."/>
            <person name="Cochrane G."/>
            <person name="Meng A."/>
            <person name="Brown T."/>
            <person name="Cohen L."/>
        </authorList>
    </citation>
    <scope>NUCLEOTIDE SEQUENCE</scope>
    <source>
        <strain evidence="14">RCC1693</strain>
    </source>
</reference>
<feature type="region of interest" description="Disordered" evidence="11">
    <location>
        <begin position="255"/>
        <end position="274"/>
    </location>
</feature>
<dbReference type="PANTHER" id="PTHR48013">
    <property type="entry name" value="DUAL SPECIFICITY MITOGEN-ACTIVATED PROTEIN KINASE KINASE 5-RELATED"/>
    <property type="match status" value="1"/>
</dbReference>
<feature type="transmembrane region" description="Helical" evidence="12">
    <location>
        <begin position="122"/>
        <end position="140"/>
    </location>
</feature>
<feature type="region of interest" description="Disordered" evidence="11">
    <location>
        <begin position="1023"/>
        <end position="1070"/>
    </location>
</feature>
<comment type="catalytic activity">
    <reaction evidence="9">
        <text>L-tyrosyl-[protein] + ATP = O-phospho-L-tyrosyl-[protein] + ADP + H(+)</text>
        <dbReference type="Rhea" id="RHEA:10596"/>
        <dbReference type="Rhea" id="RHEA-COMP:10136"/>
        <dbReference type="Rhea" id="RHEA-COMP:20101"/>
        <dbReference type="ChEBI" id="CHEBI:15378"/>
        <dbReference type="ChEBI" id="CHEBI:30616"/>
        <dbReference type="ChEBI" id="CHEBI:46858"/>
        <dbReference type="ChEBI" id="CHEBI:61978"/>
        <dbReference type="ChEBI" id="CHEBI:456216"/>
        <dbReference type="EC" id="2.7.12.2"/>
    </reaction>
</comment>
<feature type="transmembrane region" description="Helical" evidence="12">
    <location>
        <begin position="94"/>
        <end position="115"/>
    </location>
</feature>
<dbReference type="Pfam" id="PF00069">
    <property type="entry name" value="Pkinase"/>
    <property type="match status" value="1"/>
</dbReference>
<organism evidence="14">
    <name type="scientific">Florenciella parvula</name>
    <dbReference type="NCBI Taxonomy" id="236787"/>
    <lineage>
        <taxon>Eukaryota</taxon>
        <taxon>Sar</taxon>
        <taxon>Stramenopiles</taxon>
        <taxon>Ochrophyta</taxon>
        <taxon>Dictyochophyceae</taxon>
        <taxon>Florenciellales</taxon>
        <taxon>Florenciella</taxon>
    </lineage>
</organism>
<evidence type="ECO:0000256" key="6">
    <source>
        <dbReference type="ARBA" id="ARBA00038999"/>
    </source>
</evidence>
<evidence type="ECO:0000256" key="1">
    <source>
        <dbReference type="ARBA" id="ARBA00022679"/>
    </source>
</evidence>
<dbReference type="InterPro" id="IPR011009">
    <property type="entry name" value="Kinase-like_dom_sf"/>
</dbReference>
<evidence type="ECO:0000256" key="12">
    <source>
        <dbReference type="SAM" id="Phobius"/>
    </source>
</evidence>
<keyword evidence="12" id="KW-0472">Membrane</keyword>
<feature type="compositionally biased region" description="Polar residues" evidence="11">
    <location>
        <begin position="255"/>
        <end position="270"/>
    </location>
</feature>
<evidence type="ECO:0000256" key="10">
    <source>
        <dbReference type="PROSITE-ProRule" id="PRU10141"/>
    </source>
</evidence>
<feature type="binding site" evidence="10">
    <location>
        <position position="421"/>
    </location>
    <ligand>
        <name>ATP</name>
        <dbReference type="ChEBI" id="CHEBI:30616"/>
    </ligand>
</feature>
<feature type="compositionally biased region" description="Low complexity" evidence="11">
    <location>
        <begin position="976"/>
        <end position="1005"/>
    </location>
</feature>
<feature type="region of interest" description="Disordered" evidence="11">
    <location>
        <begin position="962"/>
        <end position="1005"/>
    </location>
</feature>
<evidence type="ECO:0000256" key="2">
    <source>
        <dbReference type="ARBA" id="ARBA00022741"/>
    </source>
</evidence>
<evidence type="ECO:0000256" key="5">
    <source>
        <dbReference type="ARBA" id="ARBA00038035"/>
    </source>
</evidence>
<keyword evidence="4 10" id="KW-0067">ATP-binding</keyword>
<keyword evidence="3" id="KW-0418">Kinase</keyword>
<accession>A0A7S2GCB3</accession>
<feature type="region of interest" description="Disordered" evidence="11">
    <location>
        <begin position="307"/>
        <end position="348"/>
    </location>
</feature>
<feature type="transmembrane region" description="Helical" evidence="12">
    <location>
        <begin position="48"/>
        <end position="74"/>
    </location>
</feature>
<evidence type="ECO:0000256" key="3">
    <source>
        <dbReference type="ARBA" id="ARBA00022777"/>
    </source>
</evidence>
<keyword evidence="12" id="KW-0812">Transmembrane</keyword>
<feature type="transmembrane region" description="Helical" evidence="12">
    <location>
        <begin position="6"/>
        <end position="27"/>
    </location>
</feature>
<dbReference type="Gene3D" id="1.10.510.10">
    <property type="entry name" value="Transferase(Phosphotransferase) domain 1"/>
    <property type="match status" value="1"/>
</dbReference>
<evidence type="ECO:0000256" key="4">
    <source>
        <dbReference type="ARBA" id="ARBA00022840"/>
    </source>
</evidence>
<dbReference type="GO" id="GO:0005524">
    <property type="term" value="F:ATP binding"/>
    <property type="evidence" value="ECO:0007669"/>
    <property type="project" value="UniProtKB-UniRule"/>
</dbReference>
<dbReference type="PROSITE" id="PS50011">
    <property type="entry name" value="PROTEIN_KINASE_DOM"/>
    <property type="match status" value="1"/>
</dbReference>
<feature type="region of interest" description="Disordered" evidence="11">
    <location>
        <begin position="865"/>
        <end position="887"/>
    </location>
</feature>
<comment type="catalytic activity">
    <reaction evidence="7">
        <text>L-seryl-[protein] + ATP = O-phospho-L-seryl-[protein] + ADP + H(+)</text>
        <dbReference type="Rhea" id="RHEA:17989"/>
        <dbReference type="Rhea" id="RHEA-COMP:9863"/>
        <dbReference type="Rhea" id="RHEA-COMP:11604"/>
        <dbReference type="ChEBI" id="CHEBI:15378"/>
        <dbReference type="ChEBI" id="CHEBI:29999"/>
        <dbReference type="ChEBI" id="CHEBI:30616"/>
        <dbReference type="ChEBI" id="CHEBI:83421"/>
        <dbReference type="ChEBI" id="CHEBI:456216"/>
        <dbReference type="EC" id="2.7.12.2"/>
    </reaction>
</comment>
<dbReference type="EMBL" id="HBGT01029286">
    <property type="protein sequence ID" value="CAD9443107.1"/>
    <property type="molecule type" value="Transcribed_RNA"/>
</dbReference>
<gene>
    <name evidence="14" type="ORF">FPAR1323_LOCUS15292</name>
</gene>
<evidence type="ECO:0000256" key="7">
    <source>
        <dbReference type="ARBA" id="ARBA00049014"/>
    </source>
</evidence>
<dbReference type="EC" id="2.7.12.2" evidence="6"/>
<name>A0A7S2GCB3_9STRA</name>
<sequence length="1070" mass="115158">MNLSCGVPLLAASIVHTLGTAACWLWYAVGGGLRGRGDGAARAWEAQAIATVVSLQVFLVVGLTTFVGAFSTAGEFASNDDDVVDERMLVQNHVSSFNTAYIMGCAMMAAGFYYVTYKCVQMMVGSMFVLQFASLTVFAIDGSRSMGGIALDLATTSIYCYCVVYGAHLLDGVDRKSFLLSKRLSSMRSGEPGSSSADALVGHDDQMLVLLVPGQEANNGLSLAVPKDAGTKVSAKSPRKGSSSTGKVVMVRGNTKVNDCSPSSDASPAQNPLEGLSPLASVAACTPPSYRSRRFLNKSKSKLSLNSDYFEDTAEPASGSTPGNSERRSEPSDNGSYESGSGGMRERIPSSATMSINETPSVCGSTNASWNGDAFQKHPLSEWNTDEVKNKLVKLDVIGRGNSSTVSMAVDATTGQVMALKTMPMTGGVQAMLQQELMALDSNQKGSSYMVNYHGAFVSDEDNKASLMVEFMANGDLESWVEAKHELPEEFLAVIAYQVCKALASLNEKKRMHRDVKPGNVLISSTGQVKLSDFGMCADVKGATDTGCDMNIRPNAGVGFASGSTILSRQERHSETLKDFVGTYRYMSPERLTADEYSYSADVWALGLTLATCVLGECPFSKDCSFWQLLQNSELPETEVLKRQDLSTDLRDFITTCLKKDPNERPEAKDMLQHPFVKKREDWTTEAWSRISKPCMIARDQKYTQSKLSAYVAQIDRRRRTLHGRGLVASKAIKSDLEASERFASELGIKRSALDEVFALDSGDLSTSVILAMQARTSSNVPMRRSMGSAQMSAMVAHNTEHSGSNSSVSMQQRRASRNTYDADSLPKRLWLPNDVPSMASKSPGAGLWNVPPDLMTKMPGSGMGLNDQGSEKVAEEQSDIPSFRREKSAKSIANMGLKNAVTATATSTESSGEGDLLGCDLDDETVPGLHVPRLSEAESLSAESDTYDTFNAVGQALSELDECDESSSRRRLSDGRSSGMGSSRLQLSSSRRRSSGAFSEVSSSVGDFGDVARLSEVNSICGEEDDAGGRLSSVGQLLKEQGIRQQEMQDMSSDAEEKSGSPREAMGLW</sequence>
<proteinExistence type="inferred from homology"/>
<dbReference type="SUPFAM" id="SSF56112">
    <property type="entry name" value="Protein kinase-like (PK-like)"/>
    <property type="match status" value="1"/>
</dbReference>
<keyword evidence="12" id="KW-1133">Transmembrane helix</keyword>
<feature type="region of interest" description="Disordered" evidence="11">
    <location>
        <begin position="228"/>
        <end position="249"/>
    </location>
</feature>
<evidence type="ECO:0000256" key="9">
    <source>
        <dbReference type="ARBA" id="ARBA00051693"/>
    </source>
</evidence>
<dbReference type="AlphaFoldDB" id="A0A7S2GCB3"/>
<feature type="compositionally biased region" description="Polar residues" evidence="11">
    <location>
        <begin position="1044"/>
        <end position="1053"/>
    </location>
</feature>
<comment type="catalytic activity">
    <reaction evidence="8">
        <text>L-threonyl-[protein] + ATP = O-phospho-L-threonyl-[protein] + ADP + H(+)</text>
        <dbReference type="Rhea" id="RHEA:46608"/>
        <dbReference type="Rhea" id="RHEA-COMP:11060"/>
        <dbReference type="Rhea" id="RHEA-COMP:11605"/>
        <dbReference type="ChEBI" id="CHEBI:15378"/>
        <dbReference type="ChEBI" id="CHEBI:30013"/>
        <dbReference type="ChEBI" id="CHEBI:30616"/>
        <dbReference type="ChEBI" id="CHEBI:61977"/>
        <dbReference type="ChEBI" id="CHEBI:456216"/>
        <dbReference type="EC" id="2.7.12.2"/>
    </reaction>
</comment>
<protein>
    <recommendedName>
        <fullName evidence="6">mitogen-activated protein kinase kinase</fullName>
        <ecNumber evidence="6">2.7.12.2</ecNumber>
    </recommendedName>
</protein>
<keyword evidence="2 10" id="KW-0547">Nucleotide-binding</keyword>
<feature type="domain" description="Protein kinase" evidence="13">
    <location>
        <begin position="392"/>
        <end position="677"/>
    </location>
</feature>
<dbReference type="GO" id="GO:0004708">
    <property type="term" value="F:MAP kinase kinase activity"/>
    <property type="evidence" value="ECO:0007669"/>
    <property type="project" value="UniProtKB-EC"/>
</dbReference>
<dbReference type="Gene3D" id="3.30.200.20">
    <property type="entry name" value="Phosphorylase Kinase, domain 1"/>
    <property type="match status" value="1"/>
</dbReference>
<dbReference type="PANTHER" id="PTHR48013:SF9">
    <property type="entry name" value="DUAL SPECIFICITY MITOGEN-ACTIVATED PROTEIN KINASE KINASE 5"/>
    <property type="match status" value="1"/>
</dbReference>
<dbReference type="PROSITE" id="PS00107">
    <property type="entry name" value="PROTEIN_KINASE_ATP"/>
    <property type="match status" value="1"/>
</dbReference>
<evidence type="ECO:0000256" key="8">
    <source>
        <dbReference type="ARBA" id="ARBA00049299"/>
    </source>
</evidence>
<evidence type="ECO:0000259" key="13">
    <source>
        <dbReference type="PROSITE" id="PS50011"/>
    </source>
</evidence>
<dbReference type="InterPro" id="IPR000719">
    <property type="entry name" value="Prot_kinase_dom"/>
</dbReference>
<evidence type="ECO:0000313" key="14">
    <source>
        <dbReference type="EMBL" id="CAD9443107.1"/>
    </source>
</evidence>